<accession>A0ABQ7SUE4</accession>
<feature type="transmembrane region" description="Helical" evidence="1">
    <location>
        <begin position="71"/>
        <end position="96"/>
    </location>
</feature>
<keyword evidence="1" id="KW-0812">Transmembrane</keyword>
<evidence type="ECO:0000256" key="1">
    <source>
        <dbReference type="SAM" id="Phobius"/>
    </source>
</evidence>
<proteinExistence type="predicted"/>
<dbReference type="EMBL" id="JAIPUX010003289">
    <property type="protein sequence ID" value="KAH0620958.1"/>
    <property type="molecule type" value="Genomic_DNA"/>
</dbReference>
<keyword evidence="1" id="KW-0472">Membrane</keyword>
<keyword evidence="3" id="KW-1185">Reference proteome</keyword>
<organism evidence="2 3">
    <name type="scientific">Phrynosoma platyrhinos</name>
    <name type="common">Desert horned lizard</name>
    <dbReference type="NCBI Taxonomy" id="52577"/>
    <lineage>
        <taxon>Eukaryota</taxon>
        <taxon>Metazoa</taxon>
        <taxon>Chordata</taxon>
        <taxon>Craniata</taxon>
        <taxon>Vertebrata</taxon>
        <taxon>Euteleostomi</taxon>
        <taxon>Lepidosauria</taxon>
        <taxon>Squamata</taxon>
        <taxon>Bifurcata</taxon>
        <taxon>Unidentata</taxon>
        <taxon>Episquamata</taxon>
        <taxon>Toxicofera</taxon>
        <taxon>Iguania</taxon>
        <taxon>Phrynosomatidae</taxon>
        <taxon>Phrynosomatinae</taxon>
        <taxon>Phrynosoma</taxon>
    </lineage>
</organism>
<name>A0ABQ7SUE4_PHRPL</name>
<gene>
    <name evidence="2" type="ORF">JD844_021887</name>
</gene>
<evidence type="ECO:0000313" key="3">
    <source>
        <dbReference type="Proteomes" id="UP000826234"/>
    </source>
</evidence>
<comment type="caution">
    <text evidence="2">The sequence shown here is derived from an EMBL/GenBank/DDBJ whole genome shotgun (WGS) entry which is preliminary data.</text>
</comment>
<sequence length="98" mass="11426">MSLIKCTMTKFQCNVVRLLHELQDVFINIQQAESSHNNSYIGTRISSTSFCDYNPLYSAIQNLIARSVRSLCWLLLCFSNEILESCWFGFFITFFYNS</sequence>
<reference evidence="2 3" key="1">
    <citation type="journal article" date="2022" name="Gigascience">
        <title>A chromosome-level genome assembly and annotation of the desert horned lizard, Phrynosoma platyrhinos, provides insight into chromosomal rearrangements among reptiles.</title>
        <authorList>
            <person name="Koochekian N."/>
            <person name="Ascanio A."/>
            <person name="Farleigh K."/>
            <person name="Card D.C."/>
            <person name="Schield D.R."/>
            <person name="Castoe T.A."/>
            <person name="Jezkova T."/>
        </authorList>
    </citation>
    <scope>NUCLEOTIDE SEQUENCE [LARGE SCALE GENOMIC DNA]</scope>
    <source>
        <strain evidence="2">NK-2021</strain>
    </source>
</reference>
<dbReference type="Proteomes" id="UP000826234">
    <property type="component" value="Unassembled WGS sequence"/>
</dbReference>
<evidence type="ECO:0000313" key="2">
    <source>
        <dbReference type="EMBL" id="KAH0620958.1"/>
    </source>
</evidence>
<protein>
    <submittedName>
        <fullName evidence="2">Uncharacterized protein</fullName>
    </submittedName>
</protein>
<keyword evidence="1" id="KW-1133">Transmembrane helix</keyword>